<feature type="domain" description="Peptidase M43 pregnancy-associated plasma-A" evidence="2">
    <location>
        <begin position="147"/>
        <end position="258"/>
    </location>
</feature>
<evidence type="ECO:0000259" key="3">
    <source>
        <dbReference type="Pfam" id="PF18962"/>
    </source>
</evidence>
<dbReference type="Gene3D" id="3.40.390.10">
    <property type="entry name" value="Collagenase (Catalytic Domain)"/>
    <property type="match status" value="1"/>
</dbReference>
<dbReference type="PROSITE" id="PS51257">
    <property type="entry name" value="PROKAR_LIPOPROTEIN"/>
    <property type="match status" value="1"/>
</dbReference>
<proteinExistence type="predicted"/>
<keyword evidence="4" id="KW-0645">Protease</keyword>
<dbReference type="SUPFAM" id="SSF55486">
    <property type="entry name" value="Metalloproteases ('zincins'), catalytic domain"/>
    <property type="match status" value="1"/>
</dbReference>
<evidence type="ECO:0000313" key="4">
    <source>
        <dbReference type="EMBL" id="MFC3809378.1"/>
    </source>
</evidence>
<evidence type="ECO:0000313" key="5">
    <source>
        <dbReference type="Proteomes" id="UP001595616"/>
    </source>
</evidence>
<accession>A0ABV7YT71</accession>
<feature type="domain" description="Secretion system C-terminal sorting" evidence="3">
    <location>
        <begin position="453"/>
        <end position="543"/>
    </location>
</feature>
<sequence>MKKIIASALLFFLPIAVFSQACGSISGTSTPNTASNSNKYWVKVYYHIVRTSSHTGGYAPSLLCNITSKLNQDFNQYGIYFVSNGSDFVDNDSYFNLGAGTSPYSANVNNVINIYLLNSYTGTNPTFAGCAQDIPSSAFWIVNSAINDAVSHEMGHCLGLYHTHRGNPLGPSPETGTGSCMENINGSNCTTCGDKICDTPASPNLILGAVDANCNYLNPSGWTQNGVIYNPDTRNIMSYSPCKTRFSTQQVYAMKNRLVGASEVVSLAFPTVNGSNNVCSSSNFSCSNLVAGYTVIGWTSSNTAVATINSGGVLTKVSDGLVTITATIAQGCSYYYASKVVFVGVPSMLTGTYSYGTFTYPISNPSTGISVSSSTPNIYINLLQTDPNASFNWATVSSGGTSTFSFNAGNASLNLSAGAYRNISCYVSNICGNSPTTTFNCYNYSRSFSLTAFPNPASTDLSISADEVISEQEALDLIKTQQLLITDDIKKVDLSLYGKNGLIALKGKFTDKKVKFDVQKVPNGTYFLHVGDDANKVIKQIIIQH</sequence>
<dbReference type="EMBL" id="JBHRYQ010000001">
    <property type="protein sequence ID" value="MFC3809378.1"/>
    <property type="molecule type" value="Genomic_DNA"/>
</dbReference>
<dbReference type="GO" id="GO:0008237">
    <property type="term" value="F:metallopeptidase activity"/>
    <property type="evidence" value="ECO:0007669"/>
    <property type="project" value="UniProtKB-KW"/>
</dbReference>
<evidence type="ECO:0000256" key="1">
    <source>
        <dbReference type="SAM" id="SignalP"/>
    </source>
</evidence>
<keyword evidence="4" id="KW-0378">Hydrolase</keyword>
<keyword evidence="4" id="KW-0482">Metalloprotease</keyword>
<protein>
    <submittedName>
        <fullName evidence="4">M43 family zinc metalloprotease</fullName>
    </submittedName>
</protein>
<comment type="caution">
    <text evidence="4">The sequence shown here is derived from an EMBL/GenBank/DDBJ whole genome shotgun (WGS) entry which is preliminary data.</text>
</comment>
<keyword evidence="1" id="KW-0732">Signal</keyword>
<feature type="chain" id="PRO_5045416558" evidence="1">
    <location>
        <begin position="22"/>
        <end position="545"/>
    </location>
</feature>
<keyword evidence="5" id="KW-1185">Reference proteome</keyword>
<dbReference type="Proteomes" id="UP001595616">
    <property type="component" value="Unassembled WGS sequence"/>
</dbReference>
<organism evidence="4 5">
    <name type="scientific">Lacihabitans lacunae</name>
    <dbReference type="NCBI Taxonomy" id="1028214"/>
    <lineage>
        <taxon>Bacteria</taxon>
        <taxon>Pseudomonadati</taxon>
        <taxon>Bacteroidota</taxon>
        <taxon>Cytophagia</taxon>
        <taxon>Cytophagales</taxon>
        <taxon>Leadbetterellaceae</taxon>
        <taxon>Lacihabitans</taxon>
    </lineage>
</organism>
<dbReference type="InterPro" id="IPR008754">
    <property type="entry name" value="Peptidase_M43"/>
</dbReference>
<dbReference type="Gene3D" id="2.60.40.1080">
    <property type="match status" value="1"/>
</dbReference>
<dbReference type="InterPro" id="IPR026444">
    <property type="entry name" value="Secre_tail"/>
</dbReference>
<evidence type="ECO:0000259" key="2">
    <source>
        <dbReference type="Pfam" id="PF05572"/>
    </source>
</evidence>
<feature type="signal peptide" evidence="1">
    <location>
        <begin position="1"/>
        <end position="21"/>
    </location>
</feature>
<reference evidence="5" key="1">
    <citation type="journal article" date="2019" name="Int. J. Syst. Evol. Microbiol.">
        <title>The Global Catalogue of Microorganisms (GCM) 10K type strain sequencing project: providing services to taxonomists for standard genome sequencing and annotation.</title>
        <authorList>
            <consortium name="The Broad Institute Genomics Platform"/>
            <consortium name="The Broad Institute Genome Sequencing Center for Infectious Disease"/>
            <person name="Wu L."/>
            <person name="Ma J."/>
        </authorList>
    </citation>
    <scope>NUCLEOTIDE SEQUENCE [LARGE SCALE GENOMIC DNA]</scope>
    <source>
        <strain evidence="5">CECT 7956</strain>
    </source>
</reference>
<dbReference type="Pfam" id="PF05572">
    <property type="entry name" value="Peptidase_M43"/>
    <property type="match status" value="1"/>
</dbReference>
<gene>
    <name evidence="4" type="ORF">ACFOOI_01815</name>
</gene>
<dbReference type="SUPFAM" id="SSF49373">
    <property type="entry name" value="Invasin/intimin cell-adhesion fragments"/>
    <property type="match status" value="1"/>
</dbReference>
<dbReference type="InterPro" id="IPR024079">
    <property type="entry name" value="MetalloPept_cat_dom_sf"/>
</dbReference>
<name>A0ABV7YT71_9BACT</name>
<dbReference type="InterPro" id="IPR008964">
    <property type="entry name" value="Invasin/intimin_cell_adhesion"/>
</dbReference>
<dbReference type="Pfam" id="PF18962">
    <property type="entry name" value="Por_Secre_tail"/>
    <property type="match status" value="1"/>
</dbReference>
<dbReference type="RefSeq" id="WP_379834353.1">
    <property type="nucleotide sequence ID" value="NZ_JBHRYQ010000001.1"/>
</dbReference>